<evidence type="ECO:0000313" key="1">
    <source>
        <dbReference type="EMBL" id="APB33130.1"/>
    </source>
</evidence>
<name>A0A1J0AB20_9CYAN</name>
<proteinExistence type="predicted"/>
<accession>A0A1J0AB20</accession>
<dbReference type="KEGG" id="glt:GlitD10_0815"/>
<dbReference type="Proteomes" id="UP000180235">
    <property type="component" value="Chromosome"/>
</dbReference>
<evidence type="ECO:0000313" key="2">
    <source>
        <dbReference type="Proteomes" id="UP000180235"/>
    </source>
</evidence>
<keyword evidence="2" id="KW-1185">Reference proteome</keyword>
<dbReference type="EMBL" id="CP017675">
    <property type="protein sequence ID" value="APB33130.1"/>
    <property type="molecule type" value="Genomic_DNA"/>
</dbReference>
<organism evidence="1 2">
    <name type="scientific">Gloeomargarita lithophora Alchichica-D10</name>
    <dbReference type="NCBI Taxonomy" id="1188229"/>
    <lineage>
        <taxon>Bacteria</taxon>
        <taxon>Bacillati</taxon>
        <taxon>Cyanobacteriota</taxon>
        <taxon>Cyanophyceae</taxon>
        <taxon>Gloeomargaritales</taxon>
        <taxon>Gloeomargaritaceae</taxon>
        <taxon>Gloeomargarita</taxon>
    </lineage>
</organism>
<feature type="non-terminal residue" evidence="1">
    <location>
        <position position="1"/>
    </location>
</feature>
<reference evidence="1 2" key="1">
    <citation type="submission" date="2016-10" db="EMBL/GenBank/DDBJ databases">
        <title>Description of Gloeomargarita lithophora gen. nov., sp. nov., a thylakoid-bearing basal-branching cyanobacterium with intracellular carbonates, and proposal for Gloeomargaritales ord. nov.</title>
        <authorList>
            <person name="Moreira D."/>
            <person name="Tavera R."/>
            <person name="Benzerara K."/>
            <person name="Skouri-Panet F."/>
            <person name="Couradeau E."/>
            <person name="Gerard E."/>
            <person name="Loussert C."/>
            <person name="Novelo E."/>
            <person name="Zivanovic Y."/>
            <person name="Lopez-Garcia P."/>
        </authorList>
    </citation>
    <scope>NUCLEOTIDE SEQUENCE [LARGE SCALE GENOMIC DNA]</scope>
    <source>
        <strain evidence="1 2">D10</strain>
    </source>
</reference>
<protein>
    <submittedName>
        <fullName evidence="1">Integron integrase</fullName>
    </submittedName>
</protein>
<gene>
    <name evidence="1" type="ORF">GlitD10_0815</name>
</gene>
<sequence length="9" mass="870">CYTAIAATG</sequence>